<gene>
    <name evidence="1" type="ORF">EG352_11800</name>
</gene>
<dbReference type="KEGG" id="cio:CEQ15_15020"/>
<dbReference type="GeneID" id="56899277"/>
<name>A0A4U8VL13_CHRID</name>
<organism evidence="1 2">
    <name type="scientific">Chryseobacterium indologenes</name>
    <name type="common">Flavobacterium indologenes</name>
    <dbReference type="NCBI Taxonomy" id="253"/>
    <lineage>
        <taxon>Bacteria</taxon>
        <taxon>Pseudomonadati</taxon>
        <taxon>Bacteroidota</taxon>
        <taxon>Flavobacteriia</taxon>
        <taxon>Flavobacteriales</taxon>
        <taxon>Weeksellaceae</taxon>
        <taxon>Chryseobacterium group</taxon>
        <taxon>Chryseobacterium</taxon>
    </lineage>
</organism>
<accession>A0A4U8VL13</accession>
<dbReference type="OrthoDB" id="658938at2"/>
<dbReference type="AlphaFoldDB" id="A0A4U8VL13"/>
<evidence type="ECO:0000313" key="2">
    <source>
        <dbReference type="Proteomes" id="UP000269015"/>
    </source>
</evidence>
<proteinExistence type="predicted"/>
<dbReference type="Proteomes" id="UP000269015">
    <property type="component" value="Chromosome"/>
</dbReference>
<reference evidence="1 2" key="1">
    <citation type="submission" date="2018-11" db="EMBL/GenBank/DDBJ databases">
        <title>Proposal to divide the Flavobacteriaceae and reorganize its genera based on Amino Acid Identity values calculated from whole genome sequences.</title>
        <authorList>
            <person name="Nicholson A.C."/>
            <person name="Gulvik C.A."/>
            <person name="Whitney A.M."/>
            <person name="Humrighouse B.W."/>
            <person name="Bell M."/>
            <person name="Holmes B."/>
            <person name="Steigerwalt A.G."/>
            <person name="Villarma A."/>
            <person name="Sheth M."/>
            <person name="Batra D."/>
            <person name="Pryor J."/>
            <person name="Bernardet J.-F."/>
            <person name="Hugo C."/>
            <person name="Kampfer P."/>
            <person name="Newman J."/>
            <person name="McQuiston J.R."/>
        </authorList>
    </citation>
    <scope>NUCLEOTIDE SEQUENCE [LARGE SCALE GENOMIC DNA]</scope>
    <source>
        <strain evidence="1 2">H5559</strain>
    </source>
</reference>
<evidence type="ECO:0000313" key="1">
    <source>
        <dbReference type="EMBL" id="AZB18417.1"/>
    </source>
</evidence>
<dbReference type="RefSeq" id="WP_051585226.1">
    <property type="nucleotide sequence ID" value="NZ_CP022058.2"/>
</dbReference>
<sequence>MKQTLLIAGMALSSLVYAQNAPGLTVQDTRNTNDLPSAYNNVLKAEFKTRSVVGVPGTGNHSGMLTIAPWSDNSGNKRHQLNFNDGGIFYRNALSADPQWGSWSKLLLQSNEGKVRIGADDPDTTSAALLRVYDPNGVMMEVTNSYGTFQIAKSACNGCYGGMPGDTVLRNLGSSHNIIIAQPNDNDDGKTFVGFQDAKRGIWIKFLNNGIAKFDGKIHAKEVEVKANVWADYVFKKDYQLQSLEEVEKHIAAKGHLPNIPSASEVIEKGINVAEMDAKLLEKIEELTLYSIEQNKQIKQLQEENKILKSQSEDIKELKKQVQEMLSTKK</sequence>
<dbReference type="EMBL" id="CP033930">
    <property type="protein sequence ID" value="AZB18417.1"/>
    <property type="molecule type" value="Genomic_DNA"/>
</dbReference>
<protein>
    <submittedName>
        <fullName evidence="1">Cell wall anchor protein</fullName>
    </submittedName>
</protein>